<protein>
    <submittedName>
        <fullName evidence="1">Uncharacterized protein</fullName>
    </submittedName>
</protein>
<reference evidence="1 2" key="1">
    <citation type="journal article" date="2024" name="Plant Biotechnol. J.">
        <title>Genome and CRISPR/Cas9 system of a widespread forest tree (Populus alba) in the world.</title>
        <authorList>
            <person name="Liu Y.J."/>
            <person name="Jiang P.F."/>
            <person name="Han X.M."/>
            <person name="Li X.Y."/>
            <person name="Wang H.M."/>
            <person name="Wang Y.J."/>
            <person name="Wang X.X."/>
            <person name="Zeng Q.Y."/>
        </authorList>
    </citation>
    <scope>NUCLEOTIDE SEQUENCE [LARGE SCALE GENOMIC DNA]</scope>
    <source>
        <strain evidence="2">cv. PAL-ZL1</strain>
    </source>
</reference>
<evidence type="ECO:0000313" key="2">
    <source>
        <dbReference type="Proteomes" id="UP000309997"/>
    </source>
</evidence>
<gene>
    <name evidence="1" type="ORF">D5086_001791</name>
</gene>
<dbReference type="Proteomes" id="UP000309997">
    <property type="component" value="Unassembled WGS sequence"/>
</dbReference>
<proteinExistence type="predicted"/>
<evidence type="ECO:0000313" key="1">
    <source>
        <dbReference type="EMBL" id="KAL3610771.1"/>
    </source>
</evidence>
<accession>A0ACC4CZN8</accession>
<name>A0ACC4CZN8_POPAL</name>
<dbReference type="EMBL" id="RCHU02000001">
    <property type="protein sequence ID" value="KAL3610771.1"/>
    <property type="molecule type" value="Genomic_DNA"/>
</dbReference>
<organism evidence="1 2">
    <name type="scientific">Populus alba</name>
    <name type="common">White poplar</name>
    <dbReference type="NCBI Taxonomy" id="43335"/>
    <lineage>
        <taxon>Eukaryota</taxon>
        <taxon>Viridiplantae</taxon>
        <taxon>Streptophyta</taxon>
        <taxon>Embryophyta</taxon>
        <taxon>Tracheophyta</taxon>
        <taxon>Spermatophyta</taxon>
        <taxon>Magnoliopsida</taxon>
        <taxon>eudicotyledons</taxon>
        <taxon>Gunneridae</taxon>
        <taxon>Pentapetalae</taxon>
        <taxon>rosids</taxon>
        <taxon>fabids</taxon>
        <taxon>Malpighiales</taxon>
        <taxon>Salicaceae</taxon>
        <taxon>Saliceae</taxon>
        <taxon>Populus</taxon>
    </lineage>
</organism>
<sequence length="87" mass="9620">MQSSNNSRFPIMNRSFVFNRGGLLVQTVSTSKRPSSSILDFPFFFIEAETAGAPQPHLSSAAVAEPSEAFLSFQQQHPTSYLQPRAQ</sequence>
<comment type="caution">
    <text evidence="1">The sequence shown here is derived from an EMBL/GenBank/DDBJ whole genome shotgun (WGS) entry which is preliminary data.</text>
</comment>
<keyword evidence="2" id="KW-1185">Reference proteome</keyword>